<accession>A0ABY5SQG2</accession>
<feature type="compositionally biased region" description="Acidic residues" evidence="1">
    <location>
        <begin position="1"/>
        <end position="24"/>
    </location>
</feature>
<feature type="compositionally biased region" description="Acidic residues" evidence="1">
    <location>
        <begin position="177"/>
        <end position="190"/>
    </location>
</feature>
<keyword evidence="2" id="KW-0378">Hydrolase</keyword>
<name>A0ABY5SQG2_9MICO</name>
<feature type="compositionally biased region" description="Basic and acidic residues" evidence="1">
    <location>
        <begin position="740"/>
        <end position="752"/>
    </location>
</feature>
<dbReference type="RefSeq" id="WP_265418768.1">
    <property type="nucleotide sequence ID" value="NZ_CP093443.1"/>
</dbReference>
<keyword evidence="3" id="KW-1185">Reference proteome</keyword>
<gene>
    <name evidence="2" type="ORF">L1F31_00405</name>
</gene>
<dbReference type="GO" id="GO:0004519">
    <property type="term" value="F:endonuclease activity"/>
    <property type="evidence" value="ECO:0007669"/>
    <property type="project" value="UniProtKB-KW"/>
</dbReference>
<feature type="region of interest" description="Disordered" evidence="1">
    <location>
        <begin position="153"/>
        <end position="190"/>
    </location>
</feature>
<feature type="region of interest" description="Disordered" evidence="1">
    <location>
        <begin position="1"/>
        <end position="81"/>
    </location>
</feature>
<feature type="region of interest" description="Disordered" evidence="1">
    <location>
        <begin position="695"/>
        <end position="768"/>
    </location>
</feature>
<dbReference type="CDD" id="cd00085">
    <property type="entry name" value="HNHc"/>
    <property type="match status" value="1"/>
</dbReference>
<feature type="compositionally biased region" description="Polar residues" evidence="1">
    <location>
        <begin position="50"/>
        <end position="62"/>
    </location>
</feature>
<dbReference type="Proteomes" id="UP001064879">
    <property type="component" value="Chromosome"/>
</dbReference>
<evidence type="ECO:0000313" key="2">
    <source>
        <dbReference type="EMBL" id="UVI36161.1"/>
    </source>
</evidence>
<dbReference type="InterPro" id="IPR003615">
    <property type="entry name" value="HNH_nuc"/>
</dbReference>
<keyword evidence="2" id="KW-0255">Endonuclease</keyword>
<evidence type="ECO:0000313" key="3">
    <source>
        <dbReference type="Proteomes" id="UP001064879"/>
    </source>
</evidence>
<evidence type="ECO:0000256" key="1">
    <source>
        <dbReference type="SAM" id="MobiDB-lite"/>
    </source>
</evidence>
<organism evidence="2 3">
    <name type="scientific">Brevibacterium spongiae</name>
    <dbReference type="NCBI Taxonomy" id="2909672"/>
    <lineage>
        <taxon>Bacteria</taxon>
        <taxon>Bacillati</taxon>
        <taxon>Actinomycetota</taxon>
        <taxon>Actinomycetes</taxon>
        <taxon>Micrococcales</taxon>
        <taxon>Brevibacteriaceae</taxon>
        <taxon>Brevibacterium</taxon>
    </lineage>
</organism>
<dbReference type="EMBL" id="CP093443">
    <property type="protein sequence ID" value="UVI36161.1"/>
    <property type="molecule type" value="Genomic_DNA"/>
</dbReference>
<keyword evidence="2" id="KW-0540">Nuclease</keyword>
<protein>
    <submittedName>
        <fullName evidence="2">HNH endonuclease</fullName>
    </submittedName>
</protein>
<sequence>MKDPQDPGDEGLDPASDDSSDESSNESSKESSSDSSNEDSNDSSDASPVGDSNGSTIEQSSLPTPPPLVGPESPRRLDVDPDSPMAVVASIARLSTGARIAELQAVAGLFLAEVVDRLRYAPEGEIYHHATFTETVERFITTRDGEPTAALAEVDQTEPGQTEPENAELGDVGSEGAEVENAEAEAAEPTEVERTAAAAIEPLPNFPKFQLHRSFNSWAHEFAAKEDVAELTAVLGATVDGAYNEITNALTLVFGLPKFLDRCLNGEFTIQHVLVAARAVKDVEFEYVPRLDSYLGQRRADITIETFRKSLNLKIASLIPVEDRLDVAAKRRHVDITTYADGTASVLLSGPAVELQAFYLRIEAFARAIRKGNISAFTDHDLSAAEVGEQDGIAALMFDIATRATPQMLIAVTTHDTTTGETSTKEIALDSIETGDPMAPISAGAVDRAARAATQEAEESAATGVKVKSIIKLVMPTHGQWVREQAKMMITVPYLTAVGRSELPGMFSDSAPVPADAAKALAGESPTWHRILTDPATGTPIDARSKSYHIPADVRAPLTAKWQSCSVPGCTRRAETSEIDHIIPFDHDDPARGGQTTFAKTHPLCKVHHQLKTDRKFSIRTTEDGAVEYAFSHDVVTTMYPPDNPVHAEHAWQVENYAQLPDQLDLGVSSNEDWRGARAGEPLEAVTGDKCVSDTAEAEQTETEQTEAEQTEATGESVLRYTSETGVAETGAVGIGAESEDARKTRRSREAQESIWNVSWDPENPPPF</sequence>
<reference evidence="2" key="1">
    <citation type="submission" date="2022-03" db="EMBL/GenBank/DDBJ databases">
        <title>Brevibacterium spongiae sp. nov., isolated from marine sponge.</title>
        <authorList>
            <person name="Li Z."/>
            <person name="Zhang M."/>
        </authorList>
    </citation>
    <scope>NUCLEOTIDE SEQUENCE</scope>
    <source>
        <strain evidence="2">WHS-Z9</strain>
    </source>
</reference>
<feature type="compositionally biased region" description="Acidic residues" evidence="1">
    <location>
        <begin position="696"/>
        <end position="710"/>
    </location>
</feature>
<proteinExistence type="predicted"/>